<proteinExistence type="predicted"/>
<evidence type="ECO:0000259" key="1">
    <source>
        <dbReference type="Pfam" id="PF07883"/>
    </source>
</evidence>
<dbReference type="InterPro" id="IPR013096">
    <property type="entry name" value="Cupin_2"/>
</dbReference>
<dbReference type="SUPFAM" id="SSF51182">
    <property type="entry name" value="RmlC-like cupins"/>
    <property type="match status" value="1"/>
</dbReference>
<accession>A0AAD6CJL5</accession>
<reference evidence="2 3" key="1">
    <citation type="journal article" date="2023" name="IMA Fungus">
        <title>Comparative genomic study of the Penicillium genus elucidates a diverse pangenome and 15 lateral gene transfer events.</title>
        <authorList>
            <person name="Petersen C."/>
            <person name="Sorensen T."/>
            <person name="Nielsen M.R."/>
            <person name="Sondergaard T.E."/>
            <person name="Sorensen J.L."/>
            <person name="Fitzpatrick D.A."/>
            <person name="Frisvad J.C."/>
            <person name="Nielsen K.L."/>
        </authorList>
    </citation>
    <scope>NUCLEOTIDE SEQUENCE [LARGE SCALE GENOMIC DNA]</scope>
    <source>
        <strain evidence="2 3">IBT 35679</strain>
    </source>
</reference>
<dbReference type="Pfam" id="PF07883">
    <property type="entry name" value="Cupin_2"/>
    <property type="match status" value="1"/>
</dbReference>
<name>A0AAD6CJL5_9EURO</name>
<sequence>MASSSRPENNLPKLSRFITAHDAQGKAIFHQGHSEQMPIQLLDNGGDYTFSLAYATNRFPAQMQNDEDVDVYSKLLSNPPGLVSPTGTVCRIVDFAPHIRCAMHRTVSLDYGVVLEGEVELILDSGETRVMKRGDVAVQRGTNHAWKNVTPDAEGQESWARMLYFLSPAEPLELEGVGALGEVTVGIDVKAS</sequence>
<evidence type="ECO:0000313" key="3">
    <source>
        <dbReference type="Proteomes" id="UP001220324"/>
    </source>
</evidence>
<organism evidence="2 3">
    <name type="scientific">Penicillium frequentans</name>
    <dbReference type="NCBI Taxonomy" id="3151616"/>
    <lineage>
        <taxon>Eukaryota</taxon>
        <taxon>Fungi</taxon>
        <taxon>Dikarya</taxon>
        <taxon>Ascomycota</taxon>
        <taxon>Pezizomycotina</taxon>
        <taxon>Eurotiomycetes</taxon>
        <taxon>Eurotiomycetidae</taxon>
        <taxon>Eurotiales</taxon>
        <taxon>Aspergillaceae</taxon>
        <taxon>Penicillium</taxon>
    </lineage>
</organism>
<feature type="domain" description="Cupin type-2" evidence="1">
    <location>
        <begin position="93"/>
        <end position="151"/>
    </location>
</feature>
<dbReference type="CDD" id="cd02231">
    <property type="entry name" value="cupin_BLL6423-like"/>
    <property type="match status" value="1"/>
</dbReference>
<dbReference type="InterPro" id="IPR047142">
    <property type="entry name" value="OryJ/VirC-like"/>
</dbReference>
<dbReference type="AlphaFoldDB" id="A0AAD6CJL5"/>
<dbReference type="InterPro" id="IPR011051">
    <property type="entry name" value="RmlC_Cupin_sf"/>
</dbReference>
<protein>
    <recommendedName>
        <fullName evidence="1">Cupin type-2 domain-containing protein</fullName>
    </recommendedName>
</protein>
<dbReference type="InterPro" id="IPR014710">
    <property type="entry name" value="RmlC-like_jellyroll"/>
</dbReference>
<dbReference type="EMBL" id="JAQIZZ010000008">
    <property type="protein sequence ID" value="KAJ5524318.1"/>
    <property type="molecule type" value="Genomic_DNA"/>
</dbReference>
<evidence type="ECO:0000313" key="2">
    <source>
        <dbReference type="EMBL" id="KAJ5524318.1"/>
    </source>
</evidence>
<dbReference type="Gene3D" id="2.60.120.10">
    <property type="entry name" value="Jelly Rolls"/>
    <property type="match status" value="1"/>
</dbReference>
<dbReference type="PANTHER" id="PTHR36156:SF3">
    <property type="entry name" value="CUPIN 2 CONSERVED BARREL DOMAIN-CONTAINING PROTEIN"/>
    <property type="match status" value="1"/>
</dbReference>
<gene>
    <name evidence="2" type="ORF">N7494_010968</name>
</gene>
<dbReference type="Proteomes" id="UP001220324">
    <property type="component" value="Unassembled WGS sequence"/>
</dbReference>
<dbReference type="PANTHER" id="PTHR36156">
    <property type="entry name" value="SLR2101 PROTEIN"/>
    <property type="match status" value="1"/>
</dbReference>
<keyword evidence="3" id="KW-1185">Reference proteome</keyword>
<comment type="caution">
    <text evidence="2">The sequence shown here is derived from an EMBL/GenBank/DDBJ whole genome shotgun (WGS) entry which is preliminary data.</text>
</comment>